<dbReference type="AlphaFoldDB" id="A0A0F9S493"/>
<proteinExistence type="predicted"/>
<organism evidence="1">
    <name type="scientific">marine sediment metagenome</name>
    <dbReference type="NCBI Taxonomy" id="412755"/>
    <lineage>
        <taxon>unclassified sequences</taxon>
        <taxon>metagenomes</taxon>
        <taxon>ecological metagenomes</taxon>
    </lineage>
</organism>
<sequence>MTETKNPYLPFQHYCFVCKEVTKQALCENCGGYVCHKHNPWEEDYNEYKGETYRYPVHKCRGEA</sequence>
<accession>A0A0F9S493</accession>
<evidence type="ECO:0000313" key="1">
    <source>
        <dbReference type="EMBL" id="KKN31851.1"/>
    </source>
</evidence>
<gene>
    <name evidence="1" type="ORF">LCGC14_0819750</name>
</gene>
<comment type="caution">
    <text evidence="1">The sequence shown here is derived from an EMBL/GenBank/DDBJ whole genome shotgun (WGS) entry which is preliminary data.</text>
</comment>
<reference evidence="1" key="1">
    <citation type="journal article" date="2015" name="Nature">
        <title>Complex archaea that bridge the gap between prokaryotes and eukaryotes.</title>
        <authorList>
            <person name="Spang A."/>
            <person name="Saw J.H."/>
            <person name="Jorgensen S.L."/>
            <person name="Zaremba-Niedzwiedzka K."/>
            <person name="Martijn J."/>
            <person name="Lind A.E."/>
            <person name="van Eijk R."/>
            <person name="Schleper C."/>
            <person name="Guy L."/>
            <person name="Ettema T.J."/>
        </authorList>
    </citation>
    <scope>NUCLEOTIDE SEQUENCE</scope>
</reference>
<protein>
    <submittedName>
        <fullName evidence="1">Uncharacterized protein</fullName>
    </submittedName>
</protein>
<name>A0A0F9S493_9ZZZZ</name>
<dbReference type="EMBL" id="LAZR01002298">
    <property type="protein sequence ID" value="KKN31851.1"/>
    <property type="molecule type" value="Genomic_DNA"/>
</dbReference>